<accession>A0AA38X7P5</accession>
<comment type="caution">
    <text evidence="1">The sequence shown here is derived from an EMBL/GenBank/DDBJ whole genome shotgun (WGS) entry which is preliminary data.</text>
</comment>
<protein>
    <submittedName>
        <fullName evidence="1">Uncharacterized protein</fullName>
    </submittedName>
</protein>
<evidence type="ECO:0000313" key="1">
    <source>
        <dbReference type="EMBL" id="KAJ9608284.1"/>
    </source>
</evidence>
<dbReference type="AlphaFoldDB" id="A0AA38X7P5"/>
<sequence length="122" mass="13836">MPESINSVDFHQDLWNHRRNCARCSGRNGQLSYEYTTANCPLEDLITRPAPKPAKLDKNGKEIEAKVKTAPTKRPKKKDIVREDMIAEGKVEVTYPVDDDFAASGETVLERTTWVKDLSMEV</sequence>
<dbReference type="EMBL" id="JAPDRK010000010">
    <property type="protein sequence ID" value="KAJ9608284.1"/>
    <property type="molecule type" value="Genomic_DNA"/>
</dbReference>
<evidence type="ECO:0000313" key="2">
    <source>
        <dbReference type="Proteomes" id="UP001172673"/>
    </source>
</evidence>
<gene>
    <name evidence="1" type="ORF">H2200_007272</name>
</gene>
<organism evidence="1 2">
    <name type="scientific">Cladophialophora chaetospira</name>
    <dbReference type="NCBI Taxonomy" id="386627"/>
    <lineage>
        <taxon>Eukaryota</taxon>
        <taxon>Fungi</taxon>
        <taxon>Dikarya</taxon>
        <taxon>Ascomycota</taxon>
        <taxon>Pezizomycotina</taxon>
        <taxon>Eurotiomycetes</taxon>
        <taxon>Chaetothyriomycetidae</taxon>
        <taxon>Chaetothyriales</taxon>
        <taxon>Herpotrichiellaceae</taxon>
        <taxon>Cladophialophora</taxon>
    </lineage>
</organism>
<keyword evidence="2" id="KW-1185">Reference proteome</keyword>
<dbReference type="Proteomes" id="UP001172673">
    <property type="component" value="Unassembled WGS sequence"/>
</dbReference>
<reference evidence="1" key="1">
    <citation type="submission" date="2022-10" db="EMBL/GenBank/DDBJ databases">
        <title>Culturing micro-colonial fungi from biological soil crusts in the Mojave desert and describing Neophaeococcomyces mojavensis, and introducing the new genera and species Taxawa tesnikishii.</title>
        <authorList>
            <person name="Kurbessoian T."/>
            <person name="Stajich J.E."/>
        </authorList>
    </citation>
    <scope>NUCLEOTIDE SEQUENCE</scope>
    <source>
        <strain evidence="1">TK_41</strain>
    </source>
</reference>
<name>A0AA38X7P5_9EURO</name>
<proteinExistence type="predicted"/>